<keyword evidence="4 15" id="KW-0479">Metal-binding</keyword>
<dbReference type="EC" id="3.2.2.23" evidence="15"/>
<feature type="binding site" evidence="15">
    <location>
        <position position="100"/>
    </location>
    <ligand>
        <name>DNA</name>
        <dbReference type="ChEBI" id="CHEBI:16991"/>
    </ligand>
</feature>
<reference evidence="18 19" key="1">
    <citation type="journal article" date="2010" name="Stand. Genomic Sci.">
        <title>Complete genome sequence of Meiothermus silvanus type strain (VI-R2).</title>
        <authorList>
            <person name="Sikorski J."/>
            <person name="Tindall B.J."/>
            <person name="Lowry S."/>
            <person name="Lucas S."/>
            <person name="Nolan M."/>
            <person name="Copeland A."/>
            <person name="Glavina Del Rio T."/>
            <person name="Tice H."/>
            <person name="Cheng J.F."/>
            <person name="Han C."/>
            <person name="Pitluck S."/>
            <person name="Liolios K."/>
            <person name="Ivanova N."/>
            <person name="Mavromatis K."/>
            <person name="Mikhailova N."/>
            <person name="Pati A."/>
            <person name="Goodwin L."/>
            <person name="Chen A."/>
            <person name="Palaniappan K."/>
            <person name="Land M."/>
            <person name="Hauser L."/>
            <person name="Chang Y.J."/>
            <person name="Jeffries C.D."/>
            <person name="Rohde M."/>
            <person name="Goker M."/>
            <person name="Woyke T."/>
            <person name="Bristow J."/>
            <person name="Eisen J.A."/>
            <person name="Markowitz V."/>
            <person name="Hugenholtz P."/>
            <person name="Kyrpides N.C."/>
            <person name="Klenk H.P."/>
            <person name="Lapidus A."/>
        </authorList>
    </citation>
    <scope>NUCLEOTIDE SEQUENCE [LARGE SCALE GENOMIC DNA]</scope>
    <source>
        <strain evidence="19">ATCC 700542 / DSM 9946 / VI-R2</strain>
    </source>
</reference>
<feature type="binding site" evidence="15">
    <location>
        <position position="82"/>
    </location>
    <ligand>
        <name>DNA</name>
        <dbReference type="ChEBI" id="CHEBI:16991"/>
    </ligand>
</feature>
<evidence type="ECO:0000256" key="7">
    <source>
        <dbReference type="ARBA" id="ARBA00022801"/>
    </source>
</evidence>
<dbReference type="NCBIfam" id="TIGR00577">
    <property type="entry name" value="fpg"/>
    <property type="match status" value="1"/>
</dbReference>
<feature type="active site" description="Proton donor" evidence="15">
    <location>
        <position position="3"/>
    </location>
</feature>
<dbReference type="GO" id="GO:0034039">
    <property type="term" value="F:8-oxo-7,8-dihydroguanine DNA N-glycosylase activity"/>
    <property type="evidence" value="ECO:0007669"/>
    <property type="project" value="TreeGrafter"/>
</dbReference>
<dbReference type="GO" id="GO:0006284">
    <property type="term" value="P:base-excision repair"/>
    <property type="evidence" value="ECO:0007669"/>
    <property type="project" value="InterPro"/>
</dbReference>
<keyword evidence="12 15" id="KW-0511">Multifunctional enzyme</keyword>
<dbReference type="HAMAP" id="MF_00103">
    <property type="entry name" value="Fapy_DNA_glycosyl"/>
    <property type="match status" value="1"/>
</dbReference>
<feature type="domain" description="FPG-type" evidence="16">
    <location>
        <begin position="230"/>
        <end position="266"/>
    </location>
</feature>
<keyword evidence="8 15" id="KW-0862">Zinc</keyword>
<dbReference type="Gene3D" id="3.20.190.10">
    <property type="entry name" value="MutM-like, N-terminal"/>
    <property type="match status" value="1"/>
</dbReference>
<evidence type="ECO:0000259" key="16">
    <source>
        <dbReference type="PROSITE" id="PS51066"/>
    </source>
</evidence>
<dbReference type="SUPFAM" id="SSF57716">
    <property type="entry name" value="Glucocorticoid receptor-like (DNA-binding domain)"/>
    <property type="match status" value="1"/>
</dbReference>
<dbReference type="SUPFAM" id="SSF46946">
    <property type="entry name" value="S13-like H2TH domain"/>
    <property type="match status" value="1"/>
</dbReference>
<evidence type="ECO:0000256" key="13">
    <source>
        <dbReference type="ARBA" id="ARBA00023295"/>
    </source>
</evidence>
<dbReference type="KEGG" id="msv:Mesil_1478"/>
<dbReference type="NCBIfam" id="NF002211">
    <property type="entry name" value="PRK01103.1"/>
    <property type="match status" value="1"/>
</dbReference>
<dbReference type="eggNOG" id="COG0266">
    <property type="taxonomic scope" value="Bacteria"/>
</dbReference>
<dbReference type="EC" id="4.2.99.18" evidence="15"/>
<dbReference type="CDD" id="cd08966">
    <property type="entry name" value="EcFpg-like_N"/>
    <property type="match status" value="1"/>
</dbReference>
<comment type="subunit">
    <text evidence="3 15">Monomer.</text>
</comment>
<evidence type="ECO:0000256" key="11">
    <source>
        <dbReference type="ARBA" id="ARBA00023239"/>
    </source>
</evidence>
<evidence type="ECO:0000256" key="1">
    <source>
        <dbReference type="ARBA" id="ARBA00001668"/>
    </source>
</evidence>
<dbReference type="RefSeq" id="WP_013157937.1">
    <property type="nucleotide sequence ID" value="NC_014212.1"/>
</dbReference>
<dbReference type="EMBL" id="CP002042">
    <property type="protein sequence ID" value="ADH63370.1"/>
    <property type="molecule type" value="Genomic_DNA"/>
</dbReference>
<dbReference type="InterPro" id="IPR015886">
    <property type="entry name" value="H2TH_FPG"/>
</dbReference>
<dbReference type="InterPro" id="IPR010663">
    <property type="entry name" value="Znf_FPG/IleRS"/>
</dbReference>
<dbReference type="GO" id="GO:0140078">
    <property type="term" value="F:class I DNA-(apurinic or apyrimidinic site) endonuclease activity"/>
    <property type="evidence" value="ECO:0007669"/>
    <property type="project" value="UniProtKB-EC"/>
</dbReference>
<dbReference type="InterPro" id="IPR000214">
    <property type="entry name" value="Znf_DNA_glyclase/AP_lyase"/>
</dbReference>
<comment type="similarity">
    <text evidence="2 15">Belongs to the FPG family.</text>
</comment>
<dbReference type="NCBIfam" id="NF011386">
    <property type="entry name" value="PRK14811.1"/>
    <property type="match status" value="1"/>
</dbReference>
<feature type="domain" description="Formamidopyrimidine-DNA glycosylase catalytic" evidence="17">
    <location>
        <begin position="2"/>
        <end position="103"/>
    </location>
</feature>
<dbReference type="STRING" id="526227.Mesil_1478"/>
<evidence type="ECO:0000256" key="3">
    <source>
        <dbReference type="ARBA" id="ARBA00011245"/>
    </source>
</evidence>
<evidence type="ECO:0000256" key="6">
    <source>
        <dbReference type="ARBA" id="ARBA00022771"/>
    </source>
</evidence>
<dbReference type="PROSITE" id="PS51066">
    <property type="entry name" value="ZF_FPG_2"/>
    <property type="match status" value="1"/>
</dbReference>
<dbReference type="AlphaFoldDB" id="D7BF17"/>
<dbReference type="OrthoDB" id="9800855at2"/>
<comment type="catalytic activity">
    <reaction evidence="14 15">
        <text>2'-deoxyribonucleotide-(2'-deoxyribose 5'-phosphate)-2'-deoxyribonucleotide-DNA = a 3'-end 2'-deoxyribonucleotide-(2,3-dehydro-2,3-deoxyribose 5'-phosphate)-DNA + a 5'-end 5'-phospho-2'-deoxyribonucleoside-DNA + H(+)</text>
        <dbReference type="Rhea" id="RHEA:66592"/>
        <dbReference type="Rhea" id="RHEA-COMP:13180"/>
        <dbReference type="Rhea" id="RHEA-COMP:16897"/>
        <dbReference type="Rhea" id="RHEA-COMP:17067"/>
        <dbReference type="ChEBI" id="CHEBI:15378"/>
        <dbReference type="ChEBI" id="CHEBI:136412"/>
        <dbReference type="ChEBI" id="CHEBI:157695"/>
        <dbReference type="ChEBI" id="CHEBI:167181"/>
        <dbReference type="EC" id="4.2.99.18"/>
    </reaction>
</comment>
<gene>
    <name evidence="15" type="primary">mutM</name>
    <name evidence="15" type="synonym">fpg</name>
    <name evidence="18" type="ordered locus">Mesil_1478</name>
</gene>
<dbReference type="GO" id="GO:0008270">
    <property type="term" value="F:zinc ion binding"/>
    <property type="evidence" value="ECO:0007669"/>
    <property type="project" value="UniProtKB-UniRule"/>
</dbReference>
<comment type="caution">
    <text evidence="15">Lacks conserved residue(s) required for the propagation of feature annotation.</text>
</comment>
<dbReference type="PANTHER" id="PTHR22993">
    <property type="entry name" value="FORMAMIDOPYRIMIDINE-DNA GLYCOSYLASE"/>
    <property type="match status" value="1"/>
</dbReference>
<evidence type="ECO:0000256" key="15">
    <source>
        <dbReference type="HAMAP-Rule" id="MF_00103"/>
    </source>
</evidence>
<dbReference type="HOGENOM" id="CLU_038423_1_2_0"/>
<protein>
    <recommendedName>
        <fullName evidence="15">Formamidopyrimidine-DNA glycosylase</fullName>
        <shortName evidence="15">Fapy-DNA glycosylase</shortName>
        <ecNumber evidence="15">3.2.2.23</ecNumber>
    </recommendedName>
    <alternativeName>
        <fullName evidence="15">DNA-(apurinic or apyrimidinic site) lyase MutM</fullName>
        <shortName evidence="15">AP lyase MutM</shortName>
        <ecNumber evidence="15">4.2.99.18</ecNumber>
    </alternativeName>
</protein>
<evidence type="ECO:0000256" key="8">
    <source>
        <dbReference type="ARBA" id="ARBA00022833"/>
    </source>
</evidence>
<feature type="active site" description="Proton donor; for delta-elimination activity" evidence="15">
    <location>
        <position position="256"/>
    </location>
</feature>
<dbReference type="FunFam" id="1.10.8.50:FF:000003">
    <property type="entry name" value="Formamidopyrimidine-DNA glycosylase"/>
    <property type="match status" value="1"/>
</dbReference>
<dbReference type="PANTHER" id="PTHR22993:SF9">
    <property type="entry name" value="FORMAMIDOPYRIMIDINE-DNA GLYCOSYLASE"/>
    <property type="match status" value="1"/>
</dbReference>
<dbReference type="Gene3D" id="1.10.8.50">
    <property type="match status" value="1"/>
</dbReference>
<dbReference type="GO" id="GO:0003684">
    <property type="term" value="F:damaged DNA binding"/>
    <property type="evidence" value="ECO:0007669"/>
    <property type="project" value="InterPro"/>
</dbReference>
<dbReference type="Pfam" id="PF01149">
    <property type="entry name" value="Fapy_DNA_glyco"/>
    <property type="match status" value="1"/>
</dbReference>
<comment type="cofactor">
    <cofactor evidence="15">
        <name>Zn(2+)</name>
        <dbReference type="ChEBI" id="CHEBI:29105"/>
    </cofactor>
    <text evidence="15">Binds 1 zinc ion per subunit.</text>
</comment>
<keyword evidence="10 15" id="KW-0234">DNA repair</keyword>
<dbReference type="SMART" id="SM00898">
    <property type="entry name" value="Fapy_DNA_glyco"/>
    <property type="match status" value="1"/>
</dbReference>
<proteinExistence type="inferred from homology"/>
<feature type="active site" description="Proton donor; for beta-elimination activity" evidence="15">
    <location>
        <position position="53"/>
    </location>
</feature>
<keyword evidence="6 15" id="KW-0863">Zinc-finger</keyword>
<accession>D7BF17</accession>
<keyword evidence="19" id="KW-1185">Reference proteome</keyword>
<feature type="active site" description="Schiff-base intermediate with DNA" evidence="15">
    <location>
        <position position="2"/>
    </location>
</feature>
<dbReference type="InterPro" id="IPR012319">
    <property type="entry name" value="FPG_cat"/>
</dbReference>
<dbReference type="InterPro" id="IPR010979">
    <property type="entry name" value="Ribosomal_uS13-like_H2TH"/>
</dbReference>
<dbReference type="Proteomes" id="UP000001916">
    <property type="component" value="Chromosome"/>
</dbReference>
<evidence type="ECO:0000256" key="9">
    <source>
        <dbReference type="ARBA" id="ARBA00023125"/>
    </source>
</evidence>
<evidence type="ECO:0000259" key="17">
    <source>
        <dbReference type="PROSITE" id="PS51068"/>
    </source>
</evidence>
<dbReference type="PROSITE" id="PS51068">
    <property type="entry name" value="FPG_CAT"/>
    <property type="match status" value="1"/>
</dbReference>
<evidence type="ECO:0000256" key="14">
    <source>
        <dbReference type="ARBA" id="ARBA00044632"/>
    </source>
</evidence>
<dbReference type="Pfam" id="PF06827">
    <property type="entry name" value="zf-FPG_IleRS"/>
    <property type="match status" value="1"/>
</dbReference>
<keyword evidence="11 15" id="KW-0456">Lyase</keyword>
<comment type="function">
    <text evidence="15">Involved in base excision repair of DNA damaged by oxidation or by mutagenic agents. Acts as DNA glycosylase that recognizes and removes damaged bases. Has a preference for oxidized purines, such as 7,8-dihydro-8-oxoguanine (8-oxoG). Has AP (apurinic/apyrimidinic) lyase activity and introduces nicks in the DNA strand. Cleaves the DNA backbone by beta-delta elimination to generate a single-strand break at the site of the removed base with both 3'- and 5'-phosphates.</text>
</comment>
<keyword evidence="7 15" id="KW-0378">Hydrolase</keyword>
<comment type="catalytic activity">
    <reaction evidence="1 15">
        <text>Hydrolysis of DNA containing ring-opened 7-methylguanine residues, releasing 2,6-diamino-4-hydroxy-5-(N-methyl)formamidopyrimidine.</text>
        <dbReference type="EC" id="3.2.2.23"/>
    </reaction>
</comment>
<evidence type="ECO:0000313" key="19">
    <source>
        <dbReference type="Proteomes" id="UP000001916"/>
    </source>
</evidence>
<organism evidence="18 19">
    <name type="scientific">Allomeiothermus silvanus (strain ATCC 700542 / DSM 9946 / NBRC 106475 / NCIMB 13440 / VI-R2)</name>
    <name type="common">Thermus silvanus</name>
    <dbReference type="NCBI Taxonomy" id="526227"/>
    <lineage>
        <taxon>Bacteria</taxon>
        <taxon>Thermotogati</taxon>
        <taxon>Deinococcota</taxon>
        <taxon>Deinococci</taxon>
        <taxon>Thermales</taxon>
        <taxon>Thermaceae</taxon>
        <taxon>Allomeiothermus</taxon>
    </lineage>
</organism>
<evidence type="ECO:0000256" key="10">
    <source>
        <dbReference type="ARBA" id="ARBA00023204"/>
    </source>
</evidence>
<evidence type="ECO:0000256" key="5">
    <source>
        <dbReference type="ARBA" id="ARBA00022763"/>
    </source>
</evidence>
<name>D7BF17_ALLS1</name>
<evidence type="ECO:0000256" key="12">
    <source>
        <dbReference type="ARBA" id="ARBA00023268"/>
    </source>
</evidence>
<dbReference type="Pfam" id="PF06831">
    <property type="entry name" value="H2TH"/>
    <property type="match status" value="1"/>
</dbReference>
<dbReference type="InterPro" id="IPR020629">
    <property type="entry name" value="FPG_Glyclase"/>
</dbReference>
<keyword evidence="5 15" id="KW-0227">DNA damage</keyword>
<evidence type="ECO:0000256" key="2">
    <source>
        <dbReference type="ARBA" id="ARBA00009409"/>
    </source>
</evidence>
<dbReference type="SUPFAM" id="SSF81624">
    <property type="entry name" value="N-terminal domain of MutM-like DNA repair proteins"/>
    <property type="match status" value="1"/>
</dbReference>
<evidence type="ECO:0000313" key="18">
    <source>
        <dbReference type="EMBL" id="ADH63370.1"/>
    </source>
</evidence>
<evidence type="ECO:0000256" key="4">
    <source>
        <dbReference type="ARBA" id="ARBA00022723"/>
    </source>
</evidence>
<dbReference type="SMART" id="SM01232">
    <property type="entry name" value="H2TH"/>
    <property type="match status" value="1"/>
</dbReference>
<dbReference type="InterPro" id="IPR035937">
    <property type="entry name" value="FPG_N"/>
</dbReference>
<keyword evidence="13 15" id="KW-0326">Glycosidase</keyword>
<sequence>MPELPEVETTRRILEPYLLGQTIQKLSHSDPTRYRHTELAHGRKVLGTTRRGKYMLWQLEGGLEAIIHLGMTGGFRFTPHTHTRLTVELPGRTLYYTDPRRFGKWWVVEAGNYREIDLLGRIGPEPLSQEFTLPQFQRVLAGTRRRIKEVLLGQEAVAGIGNIYADESLWQSRIHPERPANTLKPAEVKRLYKAIRDVMGRAVEAGGSTLSDNSYQQPTGESGYFQFEHNAYGRPGQRCKRPGCTGKIARIVVGGRGTHFCPNCQRLAGLSRAK</sequence>
<keyword evidence="9 15" id="KW-0238">DNA-binding</keyword>